<dbReference type="EMBL" id="CP144699">
    <property type="protein sequence ID" value="WVZ21206.1"/>
    <property type="molecule type" value="Genomic_DNA"/>
</dbReference>
<protein>
    <recommendedName>
        <fullName evidence="3">Phosphoglycerate mutase family protein</fullName>
    </recommendedName>
</protein>
<gene>
    <name evidence="1" type="ORF">V8G54_008528</name>
</gene>
<dbReference type="Proteomes" id="UP001374535">
    <property type="component" value="Chromosome 2"/>
</dbReference>
<sequence length="300" mass="34528">MQHYQNVVVMRHGDRVDNFEPMWVSLATRPWDPHLIQQGRVRAFATGRELRKKPFTLNRVFVSPFLRCVQTAAEVVVALSAVSDNQDPNNLTSDGVPIDLSKIKIRISAAFEFKKFYPSFPQLQVSVEYGLCEMMSRAAIRLDLVPKDGNWGFDIPKLEALLPAGTVDKNVKRVYEKLPQWEEDPNLHTRPRYKQIVKDLADKYPTENLLLVTHGIIFNLLGHWMKKVVYFDVLKKLFRAGVAYSSFQKEVEVYDVDYCGYVQLRRPIFKKDQSFTAGEFEAIVHNGQTGMKCIENKTAQ</sequence>
<dbReference type="Gene3D" id="3.40.50.1240">
    <property type="entry name" value="Phosphoglycerate mutase-like"/>
    <property type="match status" value="1"/>
</dbReference>
<keyword evidence="2" id="KW-1185">Reference proteome</keyword>
<dbReference type="PANTHER" id="PTHR16469">
    <property type="entry name" value="UBIQUITIN-ASSOCIATED AND SH3 DOMAIN-CONTAINING BA-RELATED"/>
    <property type="match status" value="1"/>
</dbReference>
<proteinExistence type="predicted"/>
<dbReference type="SUPFAM" id="SSF53254">
    <property type="entry name" value="Phosphoglycerate mutase-like"/>
    <property type="match status" value="1"/>
</dbReference>
<evidence type="ECO:0000313" key="1">
    <source>
        <dbReference type="EMBL" id="WVZ21206.1"/>
    </source>
</evidence>
<dbReference type="Pfam" id="PF00300">
    <property type="entry name" value="His_Phos_1"/>
    <property type="match status" value="1"/>
</dbReference>
<evidence type="ECO:0008006" key="3">
    <source>
        <dbReference type="Google" id="ProtNLM"/>
    </source>
</evidence>
<dbReference type="InterPro" id="IPR051710">
    <property type="entry name" value="Phosphatase_SH3-domain"/>
</dbReference>
<dbReference type="AlphaFoldDB" id="A0AAQ3P3C8"/>
<dbReference type="InterPro" id="IPR012398">
    <property type="entry name" value="PRIB5"/>
</dbReference>
<name>A0AAQ3P3C8_VIGMU</name>
<organism evidence="1 2">
    <name type="scientific">Vigna mungo</name>
    <name type="common">Black gram</name>
    <name type="synonym">Phaseolus mungo</name>
    <dbReference type="NCBI Taxonomy" id="3915"/>
    <lineage>
        <taxon>Eukaryota</taxon>
        <taxon>Viridiplantae</taxon>
        <taxon>Streptophyta</taxon>
        <taxon>Embryophyta</taxon>
        <taxon>Tracheophyta</taxon>
        <taxon>Spermatophyta</taxon>
        <taxon>Magnoliopsida</taxon>
        <taxon>eudicotyledons</taxon>
        <taxon>Gunneridae</taxon>
        <taxon>Pentapetalae</taxon>
        <taxon>rosids</taxon>
        <taxon>fabids</taxon>
        <taxon>Fabales</taxon>
        <taxon>Fabaceae</taxon>
        <taxon>Papilionoideae</taxon>
        <taxon>50 kb inversion clade</taxon>
        <taxon>NPAAA clade</taxon>
        <taxon>indigoferoid/millettioid clade</taxon>
        <taxon>Phaseoleae</taxon>
        <taxon>Vigna</taxon>
    </lineage>
</organism>
<dbReference type="PANTHER" id="PTHR16469:SF27">
    <property type="entry name" value="UBIQUITIN-ASSOCIATED AND SH3 DOMAIN-CONTAINING BA-RELATED"/>
    <property type="match status" value="1"/>
</dbReference>
<accession>A0AAQ3P3C8</accession>
<dbReference type="PIRSF" id="PIRSF015897">
    <property type="entry name" value="PRIB5"/>
    <property type="match status" value="1"/>
</dbReference>
<dbReference type="InterPro" id="IPR029033">
    <property type="entry name" value="His_PPase_superfam"/>
</dbReference>
<evidence type="ECO:0000313" key="2">
    <source>
        <dbReference type="Proteomes" id="UP001374535"/>
    </source>
</evidence>
<reference evidence="1 2" key="1">
    <citation type="journal article" date="2023" name="Life. Sci Alliance">
        <title>Evolutionary insights into 3D genome organization and epigenetic landscape of Vigna mungo.</title>
        <authorList>
            <person name="Junaid A."/>
            <person name="Singh B."/>
            <person name="Bhatia S."/>
        </authorList>
    </citation>
    <scope>NUCLEOTIDE SEQUENCE [LARGE SCALE GENOMIC DNA]</scope>
    <source>
        <strain evidence="1">Urdbean</strain>
    </source>
</reference>
<dbReference type="InterPro" id="IPR013078">
    <property type="entry name" value="His_Pase_superF_clade-1"/>
</dbReference>
<dbReference type="CDD" id="cd07040">
    <property type="entry name" value="HP"/>
    <property type="match status" value="1"/>
</dbReference>